<dbReference type="PANTHER" id="PTHR43316:SF3">
    <property type="entry name" value="HALOACID DEHALOGENASE, TYPE II (AFU_ORTHOLOGUE AFUA_2G07750)-RELATED"/>
    <property type="match status" value="1"/>
</dbReference>
<proteinExistence type="predicted"/>
<dbReference type="InterPro" id="IPR051540">
    <property type="entry name" value="S-2-haloacid_dehalogenase"/>
</dbReference>
<protein>
    <submittedName>
        <fullName evidence="2">HAD-IA family hydrolase</fullName>
    </submittedName>
</protein>
<dbReference type="InterPro" id="IPR036412">
    <property type="entry name" value="HAD-like_sf"/>
</dbReference>
<name>A0ABT8ACC1_9PROT</name>
<dbReference type="SFLD" id="SFLDG01129">
    <property type="entry name" value="C1.5:_HAD__Beta-PGM__Phosphata"/>
    <property type="match status" value="1"/>
</dbReference>
<accession>A0ABT8ACC1</accession>
<gene>
    <name evidence="2" type="ORF">QWZ14_24095</name>
</gene>
<organism evidence="2 3">
    <name type="scientific">Paeniroseomonas aquatica</name>
    <dbReference type="NCBI Taxonomy" id="373043"/>
    <lineage>
        <taxon>Bacteria</taxon>
        <taxon>Pseudomonadati</taxon>
        <taxon>Pseudomonadota</taxon>
        <taxon>Alphaproteobacteria</taxon>
        <taxon>Acetobacterales</taxon>
        <taxon>Acetobacteraceae</taxon>
        <taxon>Paeniroseomonas</taxon>
    </lineage>
</organism>
<sequence>MAPRHVAGGRPILTLDPPPKVITFDCYGTLVRWPDAMRQAAAAILARHLGAAAPPGQAAAMAERLRAVAGEEQQRPPFRAYPAILQASLTQALAEAGHAATPDDLVLLRSILGRIAPHPEVPAALARLRTRYRIGIISNTDDELIAGTVAAIGTPVDFVVTAQQARAYKPDHRLFLHAHAGMGVAKEETIHVGMGQFTDLKVCRELGIRSVWIDRDSEALDPAWQPDAVLQDLAGLPALLLPG</sequence>
<evidence type="ECO:0000313" key="3">
    <source>
        <dbReference type="Proteomes" id="UP001529369"/>
    </source>
</evidence>
<keyword evidence="3" id="KW-1185">Reference proteome</keyword>
<dbReference type="EMBL" id="JAUFPN010000194">
    <property type="protein sequence ID" value="MDN3567472.1"/>
    <property type="molecule type" value="Genomic_DNA"/>
</dbReference>
<dbReference type="GO" id="GO:0016787">
    <property type="term" value="F:hydrolase activity"/>
    <property type="evidence" value="ECO:0007669"/>
    <property type="project" value="UniProtKB-KW"/>
</dbReference>
<reference evidence="3" key="1">
    <citation type="journal article" date="2019" name="Int. J. Syst. Evol. Microbiol.">
        <title>The Global Catalogue of Microorganisms (GCM) 10K type strain sequencing project: providing services to taxonomists for standard genome sequencing and annotation.</title>
        <authorList>
            <consortium name="The Broad Institute Genomics Platform"/>
            <consortium name="The Broad Institute Genome Sequencing Center for Infectious Disease"/>
            <person name="Wu L."/>
            <person name="Ma J."/>
        </authorList>
    </citation>
    <scope>NUCLEOTIDE SEQUENCE [LARGE SCALE GENOMIC DNA]</scope>
    <source>
        <strain evidence="3">CECT 7131</strain>
    </source>
</reference>
<dbReference type="RefSeq" id="WP_290319508.1">
    <property type="nucleotide sequence ID" value="NZ_JAUFPN010000194.1"/>
</dbReference>
<dbReference type="Gene3D" id="1.10.150.750">
    <property type="match status" value="1"/>
</dbReference>
<dbReference type="PRINTS" id="PR00413">
    <property type="entry name" value="HADHALOGNASE"/>
</dbReference>
<evidence type="ECO:0000313" key="2">
    <source>
        <dbReference type="EMBL" id="MDN3567472.1"/>
    </source>
</evidence>
<keyword evidence="1 2" id="KW-0378">Hydrolase</keyword>
<dbReference type="InterPro" id="IPR023214">
    <property type="entry name" value="HAD_sf"/>
</dbReference>
<dbReference type="PANTHER" id="PTHR43316">
    <property type="entry name" value="HYDROLASE, HALOACID DELAHOGENASE-RELATED"/>
    <property type="match status" value="1"/>
</dbReference>
<dbReference type="InterPro" id="IPR006439">
    <property type="entry name" value="HAD-SF_hydro_IA"/>
</dbReference>
<dbReference type="Gene3D" id="3.40.50.1000">
    <property type="entry name" value="HAD superfamily/HAD-like"/>
    <property type="match status" value="1"/>
</dbReference>
<evidence type="ECO:0000256" key="1">
    <source>
        <dbReference type="ARBA" id="ARBA00022801"/>
    </source>
</evidence>
<comment type="caution">
    <text evidence="2">The sequence shown here is derived from an EMBL/GenBank/DDBJ whole genome shotgun (WGS) entry which is preliminary data.</text>
</comment>
<dbReference type="NCBIfam" id="TIGR01549">
    <property type="entry name" value="HAD-SF-IA-v1"/>
    <property type="match status" value="1"/>
</dbReference>
<dbReference type="SFLD" id="SFLDS00003">
    <property type="entry name" value="Haloacid_Dehalogenase"/>
    <property type="match status" value="1"/>
</dbReference>
<dbReference type="Proteomes" id="UP001529369">
    <property type="component" value="Unassembled WGS sequence"/>
</dbReference>
<dbReference type="SUPFAM" id="SSF56784">
    <property type="entry name" value="HAD-like"/>
    <property type="match status" value="1"/>
</dbReference>
<dbReference type="Pfam" id="PF00702">
    <property type="entry name" value="Hydrolase"/>
    <property type="match status" value="1"/>
</dbReference>